<evidence type="ECO:0000313" key="1">
    <source>
        <dbReference type="EMBL" id="SDC01611.1"/>
    </source>
</evidence>
<sequence>MAEDKFVLPPLDTKFHCTNLDREMTLGQMLDGVDPDMWPTNEEMLETLLFCMDAE</sequence>
<accession>A0A1G6I581</accession>
<reference evidence="2" key="1">
    <citation type="submission" date="2016-10" db="EMBL/GenBank/DDBJ databases">
        <authorList>
            <person name="Varghese N."/>
            <person name="Submissions S."/>
        </authorList>
    </citation>
    <scope>NUCLEOTIDE SEQUENCE [LARGE SCALE GENOMIC DNA]</scope>
    <source>
        <strain evidence="2">DSM 22619</strain>
    </source>
</reference>
<evidence type="ECO:0000313" key="2">
    <source>
        <dbReference type="Proteomes" id="UP000198528"/>
    </source>
</evidence>
<keyword evidence="2" id="KW-1185">Reference proteome</keyword>
<name>A0A1G6I581_9ACTN</name>
<dbReference type="AlphaFoldDB" id="A0A1G6I581"/>
<dbReference type="Proteomes" id="UP000198528">
    <property type="component" value="Unassembled WGS sequence"/>
</dbReference>
<dbReference type="RefSeq" id="WP_176763044.1">
    <property type="nucleotide sequence ID" value="NZ_FMZL01000002.1"/>
</dbReference>
<organism evidence="1 2">
    <name type="scientific">Parafannyhessea umbonata</name>
    <dbReference type="NCBI Taxonomy" id="604330"/>
    <lineage>
        <taxon>Bacteria</taxon>
        <taxon>Bacillati</taxon>
        <taxon>Actinomycetota</taxon>
        <taxon>Coriobacteriia</taxon>
        <taxon>Coriobacteriales</taxon>
        <taxon>Atopobiaceae</taxon>
        <taxon>Parafannyhessea</taxon>
    </lineage>
</organism>
<gene>
    <name evidence="1" type="ORF">SAMN04487824_10218</name>
</gene>
<protein>
    <submittedName>
        <fullName evidence="1">Uncharacterized protein</fullName>
    </submittedName>
</protein>
<proteinExistence type="predicted"/>
<dbReference type="EMBL" id="FMZL01000002">
    <property type="protein sequence ID" value="SDC01611.1"/>
    <property type="molecule type" value="Genomic_DNA"/>
</dbReference>